<evidence type="ECO:0000313" key="10">
    <source>
        <dbReference type="Proteomes" id="UP000612746"/>
    </source>
</evidence>
<feature type="compositionally biased region" description="Pro residues" evidence="5">
    <location>
        <begin position="362"/>
        <end position="371"/>
    </location>
</feature>
<dbReference type="GO" id="GO:0003779">
    <property type="term" value="F:actin binding"/>
    <property type="evidence" value="ECO:0007669"/>
    <property type="project" value="InterPro"/>
</dbReference>
<dbReference type="InterPro" id="IPR000697">
    <property type="entry name" value="WH1/EVH1_dom"/>
</dbReference>
<dbReference type="InterPro" id="IPR033927">
    <property type="entry name" value="WASPfam_EVH1"/>
</dbReference>
<feature type="compositionally biased region" description="Pro residues" evidence="5">
    <location>
        <begin position="457"/>
        <end position="503"/>
    </location>
</feature>
<keyword evidence="4" id="KW-0539">Nucleus</keyword>
<comment type="subcellular location">
    <subcellularLocation>
        <location evidence="1">Nucleus</location>
    </subcellularLocation>
</comment>
<feature type="compositionally biased region" description="Pro residues" evidence="5">
    <location>
        <begin position="289"/>
        <end position="298"/>
    </location>
</feature>
<dbReference type="SMART" id="SM00461">
    <property type="entry name" value="WH1"/>
    <property type="match status" value="1"/>
</dbReference>
<comment type="caution">
    <text evidence="9">The sequence shown here is derived from an EMBL/GenBank/DDBJ whole genome shotgun (WGS) entry which is preliminary data.</text>
</comment>
<dbReference type="Pfam" id="PF00786">
    <property type="entry name" value="PBD"/>
    <property type="match status" value="1"/>
</dbReference>
<evidence type="ECO:0000256" key="5">
    <source>
        <dbReference type="SAM" id="MobiDB-lite"/>
    </source>
</evidence>
<evidence type="ECO:0000259" key="7">
    <source>
        <dbReference type="PROSITE" id="PS50229"/>
    </source>
</evidence>
<feature type="domain" description="WH1" evidence="7">
    <location>
        <begin position="17"/>
        <end position="129"/>
    </location>
</feature>
<feature type="compositionally biased region" description="Pro residues" evidence="5">
    <location>
        <begin position="245"/>
        <end position="278"/>
    </location>
</feature>
<evidence type="ECO:0000256" key="2">
    <source>
        <dbReference type="ARBA" id="ARBA00022553"/>
    </source>
</evidence>
<feature type="compositionally biased region" description="Acidic residues" evidence="5">
    <location>
        <begin position="585"/>
        <end position="603"/>
    </location>
</feature>
<dbReference type="PROSITE" id="PS50229">
    <property type="entry name" value="WH1"/>
    <property type="match status" value="1"/>
</dbReference>
<dbReference type="PROSITE" id="PS51082">
    <property type="entry name" value="WH2"/>
    <property type="match status" value="1"/>
</dbReference>
<dbReference type="SUPFAM" id="SSF50729">
    <property type="entry name" value="PH domain-like"/>
    <property type="match status" value="1"/>
</dbReference>
<evidence type="ECO:0000256" key="4">
    <source>
        <dbReference type="ARBA" id="ARBA00023242"/>
    </source>
</evidence>
<keyword evidence="2" id="KW-0597">Phosphoprotein</keyword>
<evidence type="ECO:0000259" key="8">
    <source>
        <dbReference type="PROSITE" id="PS51082"/>
    </source>
</evidence>
<evidence type="ECO:0000259" key="6">
    <source>
        <dbReference type="PROSITE" id="PS50108"/>
    </source>
</evidence>
<feature type="compositionally biased region" description="Polar residues" evidence="5">
    <location>
        <begin position="558"/>
        <end position="572"/>
    </location>
</feature>
<feature type="compositionally biased region" description="Low complexity" evidence="5">
    <location>
        <begin position="504"/>
        <end position="514"/>
    </location>
</feature>
<gene>
    <name evidence="9" type="ORF">INT44_006401</name>
</gene>
<proteinExistence type="predicted"/>
<name>A0A8H7PU71_9FUNG</name>
<evidence type="ECO:0000256" key="1">
    <source>
        <dbReference type="ARBA" id="ARBA00004123"/>
    </source>
</evidence>
<dbReference type="CDD" id="cd01205">
    <property type="entry name" value="EVH1_WASP-like"/>
    <property type="match status" value="1"/>
</dbReference>
<dbReference type="EMBL" id="JAEPRA010000010">
    <property type="protein sequence ID" value="KAG2179554.1"/>
    <property type="molecule type" value="Genomic_DNA"/>
</dbReference>
<dbReference type="Proteomes" id="UP000612746">
    <property type="component" value="Unassembled WGS sequence"/>
</dbReference>
<protein>
    <submittedName>
        <fullName evidence="9">Uncharacterized protein</fullName>
    </submittedName>
</protein>
<dbReference type="CDD" id="cd00132">
    <property type="entry name" value="CRIB"/>
    <property type="match status" value="1"/>
</dbReference>
<feature type="compositionally biased region" description="Low complexity" evidence="5">
    <location>
        <begin position="433"/>
        <end position="444"/>
    </location>
</feature>
<organism evidence="9 10">
    <name type="scientific">Umbelopsis vinacea</name>
    <dbReference type="NCBI Taxonomy" id="44442"/>
    <lineage>
        <taxon>Eukaryota</taxon>
        <taxon>Fungi</taxon>
        <taxon>Fungi incertae sedis</taxon>
        <taxon>Mucoromycota</taxon>
        <taxon>Mucoromycotina</taxon>
        <taxon>Umbelopsidomycetes</taxon>
        <taxon>Umbelopsidales</taxon>
        <taxon>Umbelopsidaceae</taxon>
        <taxon>Umbelopsis</taxon>
    </lineage>
</organism>
<dbReference type="InterPro" id="IPR036936">
    <property type="entry name" value="CRIB_dom_sf"/>
</dbReference>
<dbReference type="GO" id="GO:0005634">
    <property type="term" value="C:nucleus"/>
    <property type="evidence" value="ECO:0007669"/>
    <property type="project" value="UniProtKB-SubCell"/>
</dbReference>
<feature type="compositionally biased region" description="Low complexity" evidence="5">
    <location>
        <begin position="279"/>
        <end position="288"/>
    </location>
</feature>
<feature type="domain" description="CRIB" evidence="6">
    <location>
        <begin position="153"/>
        <end position="166"/>
    </location>
</feature>
<dbReference type="PROSITE" id="PS50108">
    <property type="entry name" value="CRIB"/>
    <property type="match status" value="1"/>
</dbReference>
<dbReference type="InterPro" id="IPR003124">
    <property type="entry name" value="WH2_dom"/>
</dbReference>
<feature type="region of interest" description="Disordered" evidence="5">
    <location>
        <begin position="214"/>
        <end position="603"/>
    </location>
</feature>
<reference evidence="9" key="1">
    <citation type="submission" date="2020-12" db="EMBL/GenBank/DDBJ databases">
        <title>Metabolic potential, ecology and presence of endohyphal bacteria is reflected in genomic diversity of Mucoromycotina.</title>
        <authorList>
            <person name="Muszewska A."/>
            <person name="Okrasinska A."/>
            <person name="Steczkiewicz K."/>
            <person name="Drgas O."/>
            <person name="Orlowska M."/>
            <person name="Perlinska-Lenart U."/>
            <person name="Aleksandrzak-Piekarczyk T."/>
            <person name="Szatraj K."/>
            <person name="Zielenkiewicz U."/>
            <person name="Pilsyk S."/>
            <person name="Malc E."/>
            <person name="Mieczkowski P."/>
            <person name="Kruszewska J.S."/>
            <person name="Biernat P."/>
            <person name="Pawlowska J."/>
        </authorList>
    </citation>
    <scope>NUCLEOTIDE SEQUENCE</scope>
    <source>
        <strain evidence="9">WA0000051536</strain>
    </source>
</reference>
<feature type="domain" description="WH2" evidence="8">
    <location>
        <begin position="527"/>
        <end position="547"/>
    </location>
</feature>
<feature type="compositionally biased region" description="Pro residues" evidence="5">
    <location>
        <begin position="325"/>
        <end position="336"/>
    </location>
</feature>
<dbReference type="Pfam" id="PF00568">
    <property type="entry name" value="WH1"/>
    <property type="match status" value="1"/>
</dbReference>
<dbReference type="InterPro" id="IPR000095">
    <property type="entry name" value="CRIB_dom"/>
</dbReference>
<dbReference type="AlphaFoldDB" id="A0A8H7PU71"/>
<dbReference type="Gene3D" id="2.30.29.30">
    <property type="entry name" value="Pleckstrin-homology domain (PH domain)/Phosphotyrosine-binding domain (PTB)"/>
    <property type="match status" value="1"/>
</dbReference>
<dbReference type="OrthoDB" id="8963340at2759"/>
<keyword evidence="3" id="KW-0677">Repeat</keyword>
<evidence type="ECO:0000313" key="9">
    <source>
        <dbReference type="EMBL" id="KAG2179554.1"/>
    </source>
</evidence>
<feature type="compositionally biased region" description="Low complexity" evidence="5">
    <location>
        <begin position="231"/>
        <end position="240"/>
    </location>
</feature>
<dbReference type="Gene3D" id="3.90.810.10">
    <property type="entry name" value="CRIB domain"/>
    <property type="match status" value="1"/>
</dbReference>
<evidence type="ECO:0000256" key="3">
    <source>
        <dbReference type="ARBA" id="ARBA00022737"/>
    </source>
</evidence>
<dbReference type="InterPro" id="IPR011993">
    <property type="entry name" value="PH-like_dom_sf"/>
</dbReference>
<keyword evidence="10" id="KW-1185">Reference proteome</keyword>
<sequence length="603" mass="64560">MPSAALSSAEDKNRIRRALPNTKIFTATVARLYVAYPNPQRWCYTNIWGGLVFLADKKRRNAFFLRIVDLKNHPAVIWEQELYDGFEFKMDTPFFFTFTADEYVAGLSFTDENDALILHKKLSSRMALNVKAKKPADKAKSGKGKGKLDKTQIGLPADFRHLGHIGYTPEKGFSVQNNDPEWQGVFEQLTALGISAEEIHENEDFIKDFVEQRGGPAQAKPKKAPPPPSRPGSRNPAPAAKSKRPPPPPPPRVGGRRPPPPPPPPSRRSAPPPPPPTRPMSHATAPAHSPRPAPPPMMSPSQPNGMASPRSNNPYKSRSAAPSTPSIPTPPPPPPPRVEEQPSYYEDEYNDWPAEQHEMSSPAPPPPPLPPSFSAQPPSRPQFDRAPSSSARSAPPPLPPMPSGRGAPPPPPPLPNRQQKDRGPPPPPPGPRIPASSPAPASTPDYDYQAEQQQTSAPPPPPPPPPPPFSPPQQGGAPPPPPPPPPPPAGGMPPPPPPPPPVMGSPSSSVTPPSIAEILPPEASSGGRNALLDAIRGSGGIGALRNSKSQPREESPVDSPSTSGGSDLTNSLIAALMDRKKAIQSDDDEEEESGGEWDDDDDF</sequence>
<feature type="compositionally biased region" description="Pro residues" evidence="5">
    <location>
        <begin position="394"/>
        <end position="415"/>
    </location>
</feature>
<accession>A0A8H7PU71</accession>